<dbReference type="InterPro" id="IPR027417">
    <property type="entry name" value="P-loop_NTPase"/>
</dbReference>
<dbReference type="InterPro" id="IPR017871">
    <property type="entry name" value="ABC_transporter-like_CS"/>
</dbReference>
<protein>
    <submittedName>
        <fullName evidence="11">Sugar ABC transporter ATP-binding protein</fullName>
    </submittedName>
</protein>
<evidence type="ECO:0000256" key="2">
    <source>
        <dbReference type="ARBA" id="ARBA00022448"/>
    </source>
</evidence>
<evidence type="ECO:0000256" key="4">
    <source>
        <dbReference type="ARBA" id="ARBA00022597"/>
    </source>
</evidence>
<dbReference type="InterPro" id="IPR003593">
    <property type="entry name" value="AAA+_ATPase"/>
</dbReference>
<evidence type="ECO:0000256" key="6">
    <source>
        <dbReference type="ARBA" id="ARBA00022741"/>
    </source>
</evidence>
<dbReference type="SUPFAM" id="SSF52540">
    <property type="entry name" value="P-loop containing nucleoside triphosphate hydrolases"/>
    <property type="match status" value="2"/>
</dbReference>
<dbReference type="GO" id="GO:0016887">
    <property type="term" value="F:ATP hydrolysis activity"/>
    <property type="evidence" value="ECO:0007669"/>
    <property type="project" value="InterPro"/>
</dbReference>
<keyword evidence="4" id="KW-0762">Sugar transport</keyword>
<comment type="subcellular location">
    <subcellularLocation>
        <location evidence="1">Cell membrane</location>
        <topology evidence="1">Peripheral membrane protein</topology>
    </subcellularLocation>
</comment>
<keyword evidence="7 11" id="KW-0067">ATP-binding</keyword>
<dbReference type="Pfam" id="PF00005">
    <property type="entry name" value="ABC_tran"/>
    <property type="match status" value="2"/>
</dbReference>
<evidence type="ECO:0000256" key="7">
    <source>
        <dbReference type="ARBA" id="ARBA00022840"/>
    </source>
</evidence>
<proteinExistence type="predicted"/>
<dbReference type="Proteomes" id="UP000262939">
    <property type="component" value="Unassembled WGS sequence"/>
</dbReference>
<dbReference type="SMART" id="SM00382">
    <property type="entry name" value="AAA"/>
    <property type="match status" value="2"/>
</dbReference>
<dbReference type="OrthoDB" id="9771863at2"/>
<evidence type="ECO:0000313" key="12">
    <source>
        <dbReference type="Proteomes" id="UP000262939"/>
    </source>
</evidence>
<feature type="domain" description="ABC transporter" evidence="10">
    <location>
        <begin position="6"/>
        <end position="244"/>
    </location>
</feature>
<keyword evidence="8" id="KW-1278">Translocase</keyword>
<evidence type="ECO:0000256" key="9">
    <source>
        <dbReference type="ARBA" id="ARBA00023136"/>
    </source>
</evidence>
<gene>
    <name evidence="11" type="ORF">D0466_04575</name>
</gene>
<keyword evidence="12" id="KW-1185">Reference proteome</keyword>
<dbReference type="RefSeq" id="WP_117321360.1">
    <property type="nucleotide sequence ID" value="NZ_QVTD01000003.1"/>
</dbReference>
<keyword evidence="2" id="KW-0813">Transport</keyword>
<dbReference type="PANTHER" id="PTHR43790:SF3">
    <property type="entry name" value="D-ALLOSE IMPORT ATP-BINDING PROTEIN ALSA-RELATED"/>
    <property type="match status" value="1"/>
</dbReference>
<keyword evidence="9" id="KW-0472">Membrane</keyword>
<dbReference type="PROSITE" id="PS00211">
    <property type="entry name" value="ABC_TRANSPORTER_1"/>
    <property type="match status" value="1"/>
</dbReference>
<dbReference type="EMBL" id="QVTD01000003">
    <property type="protein sequence ID" value="RFU65184.1"/>
    <property type="molecule type" value="Genomic_DNA"/>
</dbReference>
<dbReference type="GO" id="GO:0005524">
    <property type="term" value="F:ATP binding"/>
    <property type="evidence" value="ECO:0007669"/>
    <property type="project" value="UniProtKB-KW"/>
</dbReference>
<evidence type="ECO:0000259" key="10">
    <source>
        <dbReference type="PROSITE" id="PS50893"/>
    </source>
</evidence>
<dbReference type="FunFam" id="3.40.50.300:FF:000127">
    <property type="entry name" value="Ribose import ATP-binding protein RbsA"/>
    <property type="match status" value="1"/>
</dbReference>
<accession>A0A372LGR8</accession>
<dbReference type="InterPro" id="IPR003439">
    <property type="entry name" value="ABC_transporter-like_ATP-bd"/>
</dbReference>
<reference evidence="11 12" key="1">
    <citation type="submission" date="2018-08" db="EMBL/GenBank/DDBJ databases">
        <title>Bacillus chawlae sp. nov., Bacillus glennii sp. nov., and Bacillus saganii sp. nov. Isolated from the Vehicle Assembly Building at Kennedy Space Center where the Viking Spacecraft were Assembled.</title>
        <authorList>
            <person name="Seuylemezian A."/>
            <person name="Vaishampayan P."/>
        </authorList>
    </citation>
    <scope>NUCLEOTIDE SEQUENCE [LARGE SCALE GENOMIC DNA]</scope>
    <source>
        <strain evidence="11 12">V44-8</strain>
    </source>
</reference>
<feature type="domain" description="ABC transporter" evidence="10">
    <location>
        <begin position="254"/>
        <end position="499"/>
    </location>
</feature>
<evidence type="ECO:0000256" key="8">
    <source>
        <dbReference type="ARBA" id="ARBA00022967"/>
    </source>
</evidence>
<keyword evidence="6" id="KW-0547">Nucleotide-binding</keyword>
<dbReference type="CDD" id="cd03216">
    <property type="entry name" value="ABC_Carb_Monos_I"/>
    <property type="match status" value="1"/>
</dbReference>
<keyword evidence="5" id="KW-0677">Repeat</keyword>
<organism evidence="11 12">
    <name type="scientific">Peribacillus glennii</name>
    <dbReference type="NCBI Taxonomy" id="2303991"/>
    <lineage>
        <taxon>Bacteria</taxon>
        <taxon>Bacillati</taxon>
        <taxon>Bacillota</taxon>
        <taxon>Bacilli</taxon>
        <taxon>Bacillales</taxon>
        <taxon>Bacillaceae</taxon>
        <taxon>Peribacillus</taxon>
    </lineage>
</organism>
<evidence type="ECO:0000313" key="11">
    <source>
        <dbReference type="EMBL" id="RFU65184.1"/>
    </source>
</evidence>
<keyword evidence="3" id="KW-1003">Cell membrane</keyword>
<dbReference type="PANTHER" id="PTHR43790">
    <property type="entry name" value="CARBOHYDRATE TRANSPORT ATP-BINDING PROTEIN MG119-RELATED"/>
    <property type="match status" value="1"/>
</dbReference>
<evidence type="ECO:0000256" key="5">
    <source>
        <dbReference type="ARBA" id="ARBA00022737"/>
    </source>
</evidence>
<dbReference type="InterPro" id="IPR050107">
    <property type="entry name" value="ABC_carbohydrate_import_ATPase"/>
</dbReference>
<comment type="caution">
    <text evidence="11">The sequence shown here is derived from an EMBL/GenBank/DDBJ whole genome shotgun (WGS) entry which is preliminary data.</text>
</comment>
<dbReference type="GO" id="GO:0005886">
    <property type="term" value="C:plasma membrane"/>
    <property type="evidence" value="ECO:0007669"/>
    <property type="project" value="UniProtKB-SubCell"/>
</dbReference>
<evidence type="ECO:0000256" key="3">
    <source>
        <dbReference type="ARBA" id="ARBA00022475"/>
    </source>
</evidence>
<dbReference type="Gene3D" id="3.40.50.300">
    <property type="entry name" value="P-loop containing nucleotide triphosphate hydrolases"/>
    <property type="match status" value="2"/>
</dbReference>
<sequence>MTEYLLQMNHISKTFPGVKALDNVMLEVKPGEVHALIGENGAGKSTLIKILAGIYAPDPGAEFYFEGKEAGIHKPIDATLKGISIIYQDLSLFPNLSVAENIYMGRESTSKSWKKIDWKKIEETAEKALKELDVQVDLNMPVEKLSIAQQQLIEIARALAFDAKLIVMDEPTSSLSAGEVEKLYKVINDLKRKGIAIIFVSHKLKELFTVSDRFTVLRDGKFVGTYETNDLDEDKLITLMVGRQVLYEKNQGIIKAGNTIFEVKGLSKEGNFRDISFELKQGEVLGITGLVGSGRTELAQAIFGVNRPFTGEIKINGETVKVRSSEDAVKKGIAYIPESRKTQGLILQQSIINNISLPVLKTLRNALGLINRKKETALADHYVETLDVRPALPKMEAGQLSGGNQQKVVIGKWLSTKPKILIIDEPTNGIDIGAKTEIHKLLRKLASEGMGVIVISSELPEVLAVSDRILVMRHGKIAGELSINEATQENIMNYALLGSKQTGVHRENPDLGEERGIPM</sequence>
<dbReference type="CDD" id="cd03215">
    <property type="entry name" value="ABC_Carb_Monos_II"/>
    <property type="match status" value="1"/>
</dbReference>
<evidence type="ECO:0000256" key="1">
    <source>
        <dbReference type="ARBA" id="ARBA00004202"/>
    </source>
</evidence>
<dbReference type="AlphaFoldDB" id="A0A372LGR8"/>
<name>A0A372LGR8_9BACI</name>
<dbReference type="PROSITE" id="PS50893">
    <property type="entry name" value="ABC_TRANSPORTER_2"/>
    <property type="match status" value="2"/>
</dbReference>